<gene>
    <name evidence="3" type="ORF">GGD88_002044</name>
</gene>
<protein>
    <recommendedName>
        <fullName evidence="2">NERD domain-containing protein</fullName>
    </recommendedName>
</protein>
<organism evidence="3 4">
    <name type="scientific">Roseospira goensis</name>
    <dbReference type="NCBI Taxonomy" id="391922"/>
    <lineage>
        <taxon>Bacteria</taxon>
        <taxon>Pseudomonadati</taxon>
        <taxon>Pseudomonadota</taxon>
        <taxon>Alphaproteobacteria</taxon>
        <taxon>Rhodospirillales</taxon>
        <taxon>Rhodospirillaceae</taxon>
        <taxon>Roseospira</taxon>
    </lineage>
</organism>
<feature type="domain" description="NERD" evidence="2">
    <location>
        <begin position="43"/>
        <end position="157"/>
    </location>
</feature>
<evidence type="ECO:0000256" key="1">
    <source>
        <dbReference type="SAM" id="Phobius"/>
    </source>
</evidence>
<keyword evidence="1" id="KW-0472">Membrane</keyword>
<evidence type="ECO:0000313" key="3">
    <source>
        <dbReference type="EMBL" id="MBB4286315.1"/>
    </source>
</evidence>
<dbReference type="RefSeq" id="WP_184435056.1">
    <property type="nucleotide sequence ID" value="NZ_JACIGI010000015.1"/>
</dbReference>
<feature type="transmembrane region" description="Helical" evidence="1">
    <location>
        <begin position="20"/>
        <end position="42"/>
    </location>
</feature>
<dbReference type="InterPro" id="IPR011528">
    <property type="entry name" value="NERD"/>
</dbReference>
<keyword evidence="1" id="KW-0812">Transmembrane</keyword>
<dbReference type="EMBL" id="JACIGI010000015">
    <property type="protein sequence ID" value="MBB4286315.1"/>
    <property type="molecule type" value="Genomic_DNA"/>
</dbReference>
<name>A0A7W6S0V4_9PROT</name>
<dbReference type="Pfam" id="PF08378">
    <property type="entry name" value="NERD"/>
    <property type="match status" value="1"/>
</dbReference>
<comment type="caution">
    <text evidence="3">The sequence shown here is derived from an EMBL/GenBank/DDBJ whole genome shotgun (WGS) entry which is preliminary data.</text>
</comment>
<keyword evidence="4" id="KW-1185">Reference proteome</keyword>
<evidence type="ECO:0000313" key="4">
    <source>
        <dbReference type="Proteomes" id="UP000555728"/>
    </source>
</evidence>
<reference evidence="3 4" key="1">
    <citation type="submission" date="2020-08" db="EMBL/GenBank/DDBJ databases">
        <title>Genome sequencing of Purple Non-Sulfur Bacteria from various extreme environments.</title>
        <authorList>
            <person name="Mayer M."/>
        </authorList>
    </citation>
    <scope>NUCLEOTIDE SEQUENCE [LARGE SCALE GENOMIC DNA]</scope>
    <source>
        <strain evidence="3 4">JA135</strain>
    </source>
</reference>
<dbReference type="PROSITE" id="PS50965">
    <property type="entry name" value="NERD"/>
    <property type="match status" value="1"/>
</dbReference>
<evidence type="ECO:0000259" key="2">
    <source>
        <dbReference type="PROSITE" id="PS50965"/>
    </source>
</evidence>
<proteinExistence type="predicted"/>
<feature type="transmembrane region" description="Helical" evidence="1">
    <location>
        <begin position="248"/>
        <end position="269"/>
    </location>
</feature>
<dbReference type="Proteomes" id="UP000555728">
    <property type="component" value="Unassembled WGS sequence"/>
</dbReference>
<keyword evidence="1" id="KW-1133">Transmembrane helix</keyword>
<dbReference type="AlphaFoldDB" id="A0A7W6S0V4"/>
<accession>A0A7W6S0V4</accession>
<sequence length="270" mass="28953">MDPTMDQSLIPWARDLLWLLLVWVLALFLVVAGVYMTVGPALRQGRAQRRVARALEAAGLPALHDLVLRGPRGGLQQVDHVVRLPTGFVVLETCMRSGRLVGRPRGRVWRQEQGLDTYRFGNPLRRLGRAMAAVQAALPDPVAASDAEPEAPLLTGQVLVPNRAHFPRGRPDGVSPLGPFLQDLRAAAAAGDRPTPAVRRGWAAMQAAGLTAPEGDPEAGPEADADGPAWRRALRRTLRHLMADHRTAAGVLSTVTGGLLVLLLGVGLIL</sequence>